<dbReference type="InterPro" id="IPR036116">
    <property type="entry name" value="FN3_sf"/>
</dbReference>
<dbReference type="PROSITE" id="PS50853">
    <property type="entry name" value="FN3"/>
    <property type="match status" value="1"/>
</dbReference>
<comment type="caution">
    <text evidence="6">The sequence shown here is derived from an EMBL/GenBank/DDBJ whole genome shotgun (WGS) entry which is preliminary data.</text>
</comment>
<name>A0ABR9P7N1_9ACTN</name>
<feature type="region of interest" description="Disordered" evidence="4">
    <location>
        <begin position="453"/>
        <end position="477"/>
    </location>
</feature>
<sequence length="900" mass="96058">MAFDAKQYRKSVLIPLEKDKDRKAVLQEAIRGFQGTEGASALARLDLSALFAVEPSMSGPDLERHLGSVEAAFNSPAVKNRGSAQLLKKLLELLRRSEDVEVADPAFWSRMAAARTRAERTQLDGFARAVAQEQPLKVVLADRVAELAAGTGLGSVAESDLAAALSSHGVTVVPDFELPRVRVPPAVRAATGFPEFRTVVDVVCRTERPDGIRVVDGLSYGEPARRLGPQDVARAKALLQQQEARVEEGARQAAQNALAALTECASAADLHALALASVAEAAETLLRRGLPRVTVHEELCKLGVHRDDAARLVTKLSTGSKVLGPDDVAELLADGALGEARRLLDSLPDPSDDERAARERLAERVAAAESKKDRSLARYHAAVEAGDHPGAAAALREALDVDPRDGDLSERLRRLPPPPPANLSLRIEGRGLVVAWNADGDEAVTHAVVRTTDGVPANPQDGRRLVDGHTGTLFRDEEPPVGARVRYSVFATRDGAAWSDPATGTCVVLPPPTDPGASAGTTQVSLSWGTPPEAVGAVVTRTDPDGSSRTYHPAEPGELTVTGLTTGTKYRFSVAAVYLTEGGQRRESAAVSTDATPRGAVRAVEDLRVDAAPDGHRASWTTVVGHPVELWALPVTGRIEPGTRLSRAELARMHGRRITLRPGPTAPGRTVREFDTPTGVVLLVPVTADGDGGLVGTPEVTGSAPQVRMPTVERLGEGLRLSWQWPEGDHVIEVGWHADGEPVTRRVTRTAYNEGGGVKIPRAHTVSGLTLATVVRTADREWVSAPVQVPLGGRAPAASYTLRVRRSWLGGRGTATVTVESPEFRGTVRALTVLKEAKFMPGDATDGTVVDRRDLDFADERSHTFELSLGKVATPFWVRLFTEPGSAVRLEDPPTSRMRG</sequence>
<evidence type="ECO:0000256" key="2">
    <source>
        <dbReference type="ARBA" id="ARBA00023326"/>
    </source>
</evidence>
<evidence type="ECO:0000313" key="7">
    <source>
        <dbReference type="Proteomes" id="UP000806528"/>
    </source>
</evidence>
<gene>
    <name evidence="6" type="ORF">IDM40_14060</name>
</gene>
<keyword evidence="2" id="KW-0119">Carbohydrate metabolism</keyword>
<keyword evidence="1" id="KW-0378">Hydrolase</keyword>
<dbReference type="EMBL" id="JADBGI010000011">
    <property type="protein sequence ID" value="MBE2999822.1"/>
    <property type="molecule type" value="Genomic_DNA"/>
</dbReference>
<evidence type="ECO:0000256" key="3">
    <source>
        <dbReference type="SAM" id="Coils"/>
    </source>
</evidence>
<keyword evidence="1" id="KW-0326">Glycosidase</keyword>
<keyword evidence="3" id="KW-0175">Coiled coil</keyword>
<accession>A0ABR9P7N1</accession>
<evidence type="ECO:0000313" key="6">
    <source>
        <dbReference type="EMBL" id="MBE2999822.1"/>
    </source>
</evidence>
<dbReference type="SUPFAM" id="SSF49265">
    <property type="entry name" value="Fibronectin type III"/>
    <property type="match status" value="1"/>
</dbReference>
<evidence type="ECO:0000259" key="5">
    <source>
        <dbReference type="PROSITE" id="PS50853"/>
    </source>
</evidence>
<dbReference type="InterPro" id="IPR003961">
    <property type="entry name" value="FN3_dom"/>
</dbReference>
<feature type="domain" description="Fibronectin type-III" evidence="5">
    <location>
        <begin position="511"/>
        <end position="596"/>
    </location>
</feature>
<proteinExistence type="predicted"/>
<feature type="coiled-coil region" evidence="3">
    <location>
        <begin position="351"/>
        <end position="378"/>
    </location>
</feature>
<protein>
    <submittedName>
        <fullName evidence="6">Fibronectin type III domain-containing protein</fullName>
    </submittedName>
</protein>
<reference evidence="6 7" key="1">
    <citation type="submission" date="2020-09" db="EMBL/GenBank/DDBJ databases">
        <title>Diversity and distribution of actinomycetes associated with coral in the coast of Hainan.</title>
        <authorList>
            <person name="Li F."/>
        </authorList>
    </citation>
    <scope>NUCLEOTIDE SEQUENCE [LARGE SCALE GENOMIC DNA]</scope>
    <source>
        <strain evidence="6 7">HNM0947</strain>
    </source>
</reference>
<dbReference type="InterPro" id="IPR013783">
    <property type="entry name" value="Ig-like_fold"/>
</dbReference>
<keyword evidence="7" id="KW-1185">Reference proteome</keyword>
<keyword evidence="2" id="KW-0624">Polysaccharide degradation</keyword>
<dbReference type="Gene3D" id="2.60.40.10">
    <property type="entry name" value="Immunoglobulins"/>
    <property type="match status" value="1"/>
</dbReference>
<dbReference type="RefSeq" id="WP_193122442.1">
    <property type="nucleotide sequence ID" value="NZ_JADBGI010000011.1"/>
</dbReference>
<evidence type="ECO:0000256" key="4">
    <source>
        <dbReference type="SAM" id="MobiDB-lite"/>
    </source>
</evidence>
<evidence type="ECO:0000256" key="1">
    <source>
        <dbReference type="ARBA" id="ARBA00023295"/>
    </source>
</evidence>
<dbReference type="Proteomes" id="UP000806528">
    <property type="component" value="Unassembled WGS sequence"/>
</dbReference>
<dbReference type="SMART" id="SM00060">
    <property type="entry name" value="FN3"/>
    <property type="match status" value="3"/>
</dbReference>
<organism evidence="6 7">
    <name type="scientific">Nocardiopsis coralli</name>
    <dbReference type="NCBI Taxonomy" id="2772213"/>
    <lineage>
        <taxon>Bacteria</taxon>
        <taxon>Bacillati</taxon>
        <taxon>Actinomycetota</taxon>
        <taxon>Actinomycetes</taxon>
        <taxon>Streptosporangiales</taxon>
        <taxon>Nocardiopsidaceae</taxon>
        <taxon>Nocardiopsis</taxon>
    </lineage>
</organism>